<evidence type="ECO:0000256" key="6">
    <source>
        <dbReference type="ARBA" id="ARBA00022801"/>
    </source>
</evidence>
<feature type="region of interest" description="Disordered" evidence="8">
    <location>
        <begin position="460"/>
        <end position="637"/>
    </location>
</feature>
<evidence type="ECO:0000313" key="10">
    <source>
        <dbReference type="EMBL" id="OXA54054.1"/>
    </source>
</evidence>
<comment type="similarity">
    <text evidence="2">Belongs to the peptidase C19 family.</text>
</comment>
<dbReference type="STRING" id="158441.A0A226EA91"/>
<dbReference type="InterPro" id="IPR038765">
    <property type="entry name" value="Papain-like_cys_pep_sf"/>
</dbReference>
<evidence type="ECO:0000256" key="4">
    <source>
        <dbReference type="ARBA" id="ARBA00022670"/>
    </source>
</evidence>
<evidence type="ECO:0000256" key="3">
    <source>
        <dbReference type="ARBA" id="ARBA00012759"/>
    </source>
</evidence>
<dbReference type="GO" id="GO:0005829">
    <property type="term" value="C:cytosol"/>
    <property type="evidence" value="ECO:0007669"/>
    <property type="project" value="TreeGrafter"/>
</dbReference>
<accession>A0A226EA91</accession>
<feature type="region of interest" description="Disordered" evidence="8">
    <location>
        <begin position="727"/>
        <end position="758"/>
    </location>
</feature>
<keyword evidence="7" id="KW-0788">Thiol protease</keyword>
<dbReference type="EMBL" id="LNIX01000005">
    <property type="protein sequence ID" value="OXA54054.1"/>
    <property type="molecule type" value="Genomic_DNA"/>
</dbReference>
<evidence type="ECO:0000313" key="11">
    <source>
        <dbReference type="Proteomes" id="UP000198287"/>
    </source>
</evidence>
<dbReference type="Proteomes" id="UP000198287">
    <property type="component" value="Unassembled WGS sequence"/>
</dbReference>
<feature type="compositionally biased region" description="Acidic residues" evidence="8">
    <location>
        <begin position="582"/>
        <end position="595"/>
    </location>
</feature>
<feature type="compositionally biased region" description="Polar residues" evidence="8">
    <location>
        <begin position="1324"/>
        <end position="1350"/>
    </location>
</feature>
<feature type="compositionally biased region" description="Polar residues" evidence="8">
    <location>
        <begin position="727"/>
        <end position="740"/>
    </location>
</feature>
<dbReference type="SUPFAM" id="SSF48371">
    <property type="entry name" value="ARM repeat"/>
    <property type="match status" value="2"/>
</dbReference>
<evidence type="ECO:0000256" key="7">
    <source>
        <dbReference type="ARBA" id="ARBA00022807"/>
    </source>
</evidence>
<evidence type="ECO:0000256" key="2">
    <source>
        <dbReference type="ARBA" id="ARBA00009085"/>
    </source>
</evidence>
<feature type="compositionally biased region" description="Basic and acidic residues" evidence="8">
    <location>
        <begin position="3543"/>
        <end position="3578"/>
    </location>
</feature>
<dbReference type="GO" id="GO:0005634">
    <property type="term" value="C:nucleus"/>
    <property type="evidence" value="ECO:0007669"/>
    <property type="project" value="TreeGrafter"/>
</dbReference>
<evidence type="ECO:0000256" key="1">
    <source>
        <dbReference type="ARBA" id="ARBA00000707"/>
    </source>
</evidence>
<dbReference type="GO" id="GO:0009966">
    <property type="term" value="P:regulation of signal transduction"/>
    <property type="evidence" value="ECO:0007669"/>
    <property type="project" value="UniProtKB-ARBA"/>
</dbReference>
<dbReference type="PROSITE" id="PS00973">
    <property type="entry name" value="USP_2"/>
    <property type="match status" value="1"/>
</dbReference>
<protein>
    <recommendedName>
        <fullName evidence="3">ubiquitinyl hydrolase 1</fullName>
        <ecNumber evidence="3">3.4.19.12</ecNumber>
    </recommendedName>
</protein>
<keyword evidence="6 10" id="KW-0378">Hydrolase</keyword>
<dbReference type="PANTHER" id="PTHR24006:SF827">
    <property type="entry name" value="UBIQUITIN CARBOXYL-TERMINAL HYDROLASE 34"/>
    <property type="match status" value="1"/>
</dbReference>
<evidence type="ECO:0000256" key="5">
    <source>
        <dbReference type="ARBA" id="ARBA00022786"/>
    </source>
</evidence>
<feature type="region of interest" description="Disordered" evidence="8">
    <location>
        <begin position="681"/>
        <end position="707"/>
    </location>
</feature>
<feature type="compositionally biased region" description="Acidic residues" evidence="8">
    <location>
        <begin position="3530"/>
        <end position="3542"/>
    </location>
</feature>
<dbReference type="OrthoDB" id="289038at2759"/>
<feature type="compositionally biased region" description="Basic residues" evidence="8">
    <location>
        <begin position="476"/>
        <end position="498"/>
    </location>
</feature>
<gene>
    <name evidence="10" type="ORF">Fcan01_10571</name>
</gene>
<dbReference type="InterPro" id="IPR018200">
    <property type="entry name" value="USP_CS"/>
</dbReference>
<dbReference type="GO" id="GO:0006508">
    <property type="term" value="P:proteolysis"/>
    <property type="evidence" value="ECO:0007669"/>
    <property type="project" value="UniProtKB-KW"/>
</dbReference>
<feature type="compositionally biased region" description="Low complexity" evidence="8">
    <location>
        <begin position="460"/>
        <end position="474"/>
    </location>
</feature>
<feature type="region of interest" description="Disordered" evidence="8">
    <location>
        <begin position="3520"/>
        <end position="3578"/>
    </location>
</feature>
<keyword evidence="4" id="KW-0645">Protease</keyword>
<dbReference type="Pfam" id="PF12030">
    <property type="entry name" value="DUF3517"/>
    <property type="match status" value="1"/>
</dbReference>
<proteinExistence type="inferred from homology"/>
<feature type="domain" description="USP" evidence="9">
    <location>
        <begin position="1883"/>
        <end position="2231"/>
    </location>
</feature>
<feature type="compositionally biased region" description="Low complexity" evidence="8">
    <location>
        <begin position="504"/>
        <end position="514"/>
    </location>
</feature>
<feature type="compositionally biased region" description="Gly residues" evidence="8">
    <location>
        <begin position="604"/>
        <end position="613"/>
    </location>
</feature>
<evidence type="ECO:0000259" key="9">
    <source>
        <dbReference type="PROSITE" id="PS50235"/>
    </source>
</evidence>
<dbReference type="InterPro" id="IPR021905">
    <property type="entry name" value="DUF3517"/>
</dbReference>
<dbReference type="Gene3D" id="3.90.70.10">
    <property type="entry name" value="Cysteine proteinases"/>
    <property type="match status" value="1"/>
</dbReference>
<feature type="compositionally biased region" description="Low complexity" evidence="8">
    <location>
        <begin position="3452"/>
        <end position="3487"/>
    </location>
</feature>
<dbReference type="GO" id="GO:0016579">
    <property type="term" value="P:protein deubiquitination"/>
    <property type="evidence" value="ECO:0007669"/>
    <property type="project" value="InterPro"/>
</dbReference>
<evidence type="ECO:0000256" key="8">
    <source>
        <dbReference type="SAM" id="MobiDB-lite"/>
    </source>
</evidence>
<dbReference type="PROSITE" id="PS00972">
    <property type="entry name" value="USP_1"/>
    <property type="match status" value="1"/>
</dbReference>
<feature type="compositionally biased region" description="Polar residues" evidence="8">
    <location>
        <begin position="3429"/>
        <end position="3451"/>
    </location>
</feature>
<dbReference type="SUPFAM" id="SSF54001">
    <property type="entry name" value="Cysteine proteinases"/>
    <property type="match status" value="1"/>
</dbReference>
<dbReference type="Pfam" id="PF00443">
    <property type="entry name" value="UCH"/>
    <property type="match status" value="1"/>
</dbReference>
<dbReference type="PANTHER" id="PTHR24006">
    <property type="entry name" value="UBIQUITIN CARBOXYL-TERMINAL HYDROLASE"/>
    <property type="match status" value="1"/>
</dbReference>
<feature type="compositionally biased region" description="Basic residues" evidence="8">
    <location>
        <begin position="530"/>
        <end position="539"/>
    </location>
</feature>
<dbReference type="InterPro" id="IPR028889">
    <property type="entry name" value="USP"/>
</dbReference>
<dbReference type="InterPro" id="IPR001394">
    <property type="entry name" value="Peptidase_C19_UCH"/>
</dbReference>
<dbReference type="InterPro" id="IPR016024">
    <property type="entry name" value="ARM-type_fold"/>
</dbReference>
<dbReference type="EC" id="3.4.19.12" evidence="3"/>
<keyword evidence="5" id="KW-0833">Ubl conjugation pathway</keyword>
<feature type="compositionally biased region" description="Acidic residues" evidence="8">
    <location>
        <begin position="515"/>
        <end position="526"/>
    </location>
</feature>
<dbReference type="InterPro" id="IPR056850">
    <property type="entry name" value="ARM_UBP34_24_USP9X_Y"/>
</dbReference>
<keyword evidence="11" id="KW-1185">Reference proteome</keyword>
<dbReference type="PROSITE" id="PS50235">
    <property type="entry name" value="USP_3"/>
    <property type="match status" value="1"/>
</dbReference>
<dbReference type="Pfam" id="PF25010">
    <property type="entry name" value="ARM_UBP24_USP9X-Y"/>
    <property type="match status" value="1"/>
</dbReference>
<dbReference type="OMA" id="KLMYSLY"/>
<feature type="region of interest" description="Disordered" evidence="8">
    <location>
        <begin position="1323"/>
        <end position="1354"/>
    </location>
</feature>
<dbReference type="InterPro" id="IPR050164">
    <property type="entry name" value="Peptidase_C19"/>
</dbReference>
<comment type="caution">
    <text evidence="10">The sequence shown here is derived from an EMBL/GenBank/DDBJ whole genome shotgun (WGS) entry which is preliminary data.</text>
</comment>
<comment type="catalytic activity">
    <reaction evidence="1">
        <text>Thiol-dependent hydrolysis of ester, thioester, amide, peptide and isopeptide bonds formed by the C-terminal Gly of ubiquitin (a 76-residue protein attached to proteins as an intracellular targeting signal).</text>
        <dbReference type="EC" id="3.4.19.12"/>
    </reaction>
</comment>
<feature type="region of interest" description="Disordered" evidence="8">
    <location>
        <begin position="3405"/>
        <end position="3487"/>
    </location>
</feature>
<reference evidence="10 11" key="1">
    <citation type="submission" date="2015-12" db="EMBL/GenBank/DDBJ databases">
        <title>The genome of Folsomia candida.</title>
        <authorList>
            <person name="Faddeeva A."/>
            <person name="Derks M.F."/>
            <person name="Anvar Y."/>
            <person name="Smit S."/>
            <person name="Van Straalen N."/>
            <person name="Roelofs D."/>
        </authorList>
    </citation>
    <scope>NUCLEOTIDE SEQUENCE [LARGE SCALE GENOMIC DNA]</scope>
    <source>
        <strain evidence="10 11">VU population</strain>
        <tissue evidence="10">Whole body</tissue>
    </source>
</reference>
<name>A0A226EA91_FOLCA</name>
<dbReference type="GO" id="GO:0004843">
    <property type="term" value="F:cysteine-type deubiquitinase activity"/>
    <property type="evidence" value="ECO:0007669"/>
    <property type="project" value="UniProtKB-EC"/>
</dbReference>
<dbReference type="CDD" id="cd02659">
    <property type="entry name" value="peptidase_C19C"/>
    <property type="match status" value="1"/>
</dbReference>
<dbReference type="FunFam" id="3.90.70.10:FF:000014">
    <property type="entry name" value="Ubiquitin carboxyl-terminal hydrolase 34"/>
    <property type="match status" value="1"/>
</dbReference>
<sequence length="3578" mass="401775">MGSGRTCEVCSELASLLSSYDGKRTPLTSYDDISISREEVETILLYMVSWSQRQCSCCFRSDHKHFERFNWALQILILVVVEIIKRFGTQSQEATTLPESPPSPRPLWDFDDKDKLVHFVSKLFTNSFPTYIGYKTHSGGGGTKLSDSELTPAEVHNLSQYCEINESEAPPYLYRNIGLFCRSGGMEALTICLQNNTPETLALHRMNMLVSLASNVKSWLNFNALLKLYVPFRSAALGYMCALVETELKTGTARNMAEYIWSSVKDPVDAHLSFDKDGLDLAFRYFLCPTLTMRLAGVNQINNYINLFNELLNSEHMREPDRLYELLCGWLLSNQVVDHIFGPNLHVEVIKQSHTILSFLAMENRLTEEHVEIIWTAAQLKHCSKPVFDVLSSLIPHMEPGPVLHLHHLLQKLEPKDHSEQSLYLASALIKFIWTNATNAMEEANTLTTSIPLGSGGSLVSVPASSSSPSNNGLQFHHHRVGRHHHHHHHSGSRRRAALRGGDVSSSENSVSVEGSEEDEEEDEDEENHHHQRHHHRGQGQRLIRPLSQLKQMESDEEEPISPTFLKPTCHLSGESSTSDESLSEEEEDDEEDEDGVRSEKGGCSSGGGGGGSTPYVETHSDSDADEDEPENEVLGGKVIIKKRKVLRRKATSPVKNVTTPKGQTRVTTGPPRVVKMVHNNKPVSNTSSHGDHKLQQVPEASPSALSDAVVPNQSLLTTFYAKTGTTGDISDGSYSSRMSNKSDKNMADFDGEESPPEDVDLMASLTQSQLAEMATRVQTSQNLTPQQLQPQYVQQQLLDPNIVLTVGGLQQVGSNKNKTQLGPGSGSTTLLLPPRAMRMFFRRKRFQSVSSFNFKIDDVIEPGVTLLWDLIQDDKIVQLSDGLAIEAQKALSNLLCFGADKAIRLKFVEGCIRNVAANQAVVVSLRILPKLLSSFNNINQMRLPNGAGDSHQVTLWAVREHAMLDKLFANLQTLKNNADLVSTSPFPYHAHVQARLDFLSAVFSSMGSPDDFRLSVAQVDTLWECLARDPKCSDDLFVWLTNQVRSRDQHALSHETFRHILMAKLPSHPPESITMHSLTLFQQLCNLARLAVLQDVELVAGGTPVASMDYLWKIALYAHNTDVSLMAIQYLNNYYIGRQLEKEEEFVERCMSHLAEATRELVSSASTNDESPLLRIQRALLLLKSHLEMFRRRYAYHLRKWAIEGCGVGCHAQLVGDKGALPLRVVIQPASYHEKVTLELTTSDYVADLRAEVAKWWERVAGGGGSDKTSTSTTPVLGSLLAEGPIRMITQGIELSADFDEKFIGEVPIKDLQIVYVSMGASRPTSRNKGRESSTSQSSPSCGVDYSSSLPPPPRDKLPVTLLLQPTHFEALFSLMQSLAEIKTGSGPHTKAQVLSRRVWDILMLLPTNPEIHAGFKNTGDDFRSLLDPSSPQKLMYSLYIVEALVKMNSNPQGLEDEAAATVLPWRQRFVSQGGLRHLFGIFTSGVLEFSEGGKDWSEWKQDCLASLLKILCYLGVVPEETEHLSELLYDVNEAPKKRVKRRKGSATEKTPIPRLNETMISVMELELVMPRLTFILQACSHPRDPNAYKTGFWGRAQVVHYAMALLICWSFSHRDVRATLYSQPGFSTWLRKLVLEDPEPVVRREICMGLYRLCLGISTEGNTGLDAVPQLIAHLLTSLSASLNIRWTAVSASSSSLSSIEDGKEPYGPACRDYFWLLGRLLDSLDETTVRESIQKPEASAVDLDTLAVNLRQAIVTRDYLETRHNTVCDDGLVGLLTVMNVVMKHNPPFKSSPAGQRFLKEVFDTLFCLPSPSQRYLPKCKSPPARSAAYDLLAEMARCCPDNYFQLGTLLLEQHGTESHTPYVWDYWPHEDGRAICGFVGLTNLGATCYMAACMQHLYMMPPARGAILGAKFNQEANRHEPTLRELQRMFAYLMESERKAFNPRGFCKMYQMDHKPLNTGEQKDMAEFFIDLVSKLEEMTPELRKLVKNLFCGVTSNNVVSLDCPHVSRTLEEFYTVRCQVADMRNLYESLDEVTVKDTLEGDNMYTCSTCGKKVRAEKRACFKKLPKVICFNTMRYTFNMITMMKEKVNTHFSFPIQLDMSGYVEKTLMPQQYAEERANSSTSGGSDSVDLEEECCTYDLIGVTVHTGTADGGHYYSFIRDRLPPNRDKWYLFNDAEVKQFDPNQLPAECFGGEMSTKTYDSVTDKFLDFSFEKTNSAYMLFYERSPIPKDSMSAMVLAAQSMSLPGGSSSSSHHNRVPVPIPSPTVMSTVPAVEVPTFELSKELEDWIWMDNTQFLQDKNIFEHTYFNFMSQVCCQIPVTLHGQEQVMILAAKLSSTFFLETFIHAKEKPTMMQWMELLTKQLVMSPSAAAWFLETMASPENSWLPQILLKCPNQLVRSMFGRLCFHVVQNLRPHQLNLYSKMPDGMEFDHPDDIQMSEFGSFSCVAKFIQRYLSLLDQSAKPSLKNLAEYFTFLHDFTKLGDEECLLLIHLQAISRMVNFYMGSKREQAIERGELGSEEEEEEEEIISIPTEKSKVASLEKMIALIATLVEKSRDESNVLKLSRSDREALMSPRKATIHFQMFPFILQQIRDGINYNQSRNMIFSLSRWNEKLAEDIVIAIFQAINKHPDMCHPYFKVLNLLAELVSGPVGMPKFTELILSRIMEVAEICPYPTLEWLGAQVPRNKVVHSWCLSSLGTWVEHFLLGNNNQRVRNAAATLLVSLVPSTPFRQGYRSTKVYGMGNIASRELVPLTGEALGVLHDIYHRLLQLLKPARHYTEINSHGTSKLVAYFGVLTYFTVTKTEKLLFGHHFLDLWNLFHPRLSEPSVACHHNKSALLTFWLHACTDCPENIQRITSNPAVVKQIGFNYILADHEDQEVVMFNRTMLPAYYSIMRMCCTQNRAFAVTLARHQNITWAFKNISPYQTQYPAAVDELFKLMQIISQRHPDASEAEAEEVGAFRKNAILLYLNNLDVRSSYGTLISALRILIETVEDRVYFVLHNGLIVLLEAINMIHTMHHEATACHVTGELVDLLSLLSEILRTFRPKEFAHGMSQQGTSASGDVPIQRFISACKEWPEVLRKLATLLNTYNCADLRNSATDALTEFLYTMPMDTLRTLVPLMVHWHTACQDAQTSGMGPTLGPYFPKRSSSHGGGGPLKHTVRPPRPMLQMAFPHLGQETAKGLDEEYDRQLQEFYGQYHFYVDLMCRVAFMKDAVNQELITLSAMLGYEAAPLHFIHFPKLWLEVYNTPSIDRKYITMLVNTTYFTDYVEYVILEERTCLTNIVIFNFLATYFPKIFDKIATTDQICKQLVSIKLDLQNLVTKKIMDVETLAMGILGDLKVISLFYLPTINRKGSTPTPLPAPAPTIPSLLSALRQLNSYLESLLVTTLSSTISVGTSRGEAASEASPSGGETPAKKRKLSPTTTTENQDNINITLSDPQPGTSASSLSSSSDRTVPSGSTCSGCSSSTSSTSSSSTSTNSFLLFSKEVATQKRFITRDLINLLLGTIDTLVRGISPPSGIPDEEEDNDEDDDGMDTRGPPDDKKKPNDDKKEEEQGETKPETEEIQNKN</sequence>
<organism evidence="10 11">
    <name type="scientific">Folsomia candida</name>
    <name type="common">Springtail</name>
    <dbReference type="NCBI Taxonomy" id="158441"/>
    <lineage>
        <taxon>Eukaryota</taxon>
        <taxon>Metazoa</taxon>
        <taxon>Ecdysozoa</taxon>
        <taxon>Arthropoda</taxon>
        <taxon>Hexapoda</taxon>
        <taxon>Collembola</taxon>
        <taxon>Entomobryomorpha</taxon>
        <taxon>Isotomoidea</taxon>
        <taxon>Isotomidae</taxon>
        <taxon>Proisotominae</taxon>
        <taxon>Folsomia</taxon>
    </lineage>
</organism>